<dbReference type="Proteomes" id="UP000696573">
    <property type="component" value="Unassembled WGS sequence"/>
</dbReference>
<feature type="transmembrane region" description="Helical" evidence="6">
    <location>
        <begin position="522"/>
        <end position="545"/>
    </location>
</feature>
<proteinExistence type="predicted"/>
<keyword evidence="3 6" id="KW-1133">Transmembrane helix</keyword>
<evidence type="ECO:0008006" key="9">
    <source>
        <dbReference type="Google" id="ProtNLM"/>
    </source>
</evidence>
<evidence type="ECO:0000256" key="6">
    <source>
        <dbReference type="SAM" id="Phobius"/>
    </source>
</evidence>
<name>A0A9N9YH47_9HYPO</name>
<feature type="region of interest" description="Disordered" evidence="5">
    <location>
        <begin position="1"/>
        <end position="26"/>
    </location>
</feature>
<keyword evidence="8" id="KW-1185">Reference proteome</keyword>
<dbReference type="PANTHER" id="PTHR20772">
    <property type="entry name" value="PROTEIN FMP42"/>
    <property type="match status" value="1"/>
</dbReference>
<dbReference type="InterPro" id="IPR052599">
    <property type="entry name" value="SLC43A_AATransporter"/>
</dbReference>
<sequence length="621" mass="68285">MSLAQHVTREEGFDYQLPTDRDNQNGHNIEQRVASVDAGEENLTEWRRMSFSPGDFKPQSQPHTAAYKVSDWKRGGAQQLLLFLFMTFWLGPNCELSTVKRSSHGGLVQVATAVMANWFASGIVFGFAALKPVLVAEGVYRDSCDDDGHDGPEAFAHLPPRYIPCPRQEMRLNFIFITATITTNIACLLSGLTLDRFGRRSCWIIGCISLAMGSSLMAVSFATPGLDGYISGSMLLGLGGTFLFIPSFELANAFPKYSGLVVAVITGAFDASASVFLFYRLACEASDGRFSPQQFFFAYLLVPATILVAEILIMPPHSYHTMAELAAEIEKAQDETHDRLLVRVQSARSDRSRRTKLDQIEEIVGDAQLREARIRAEEERQGNSGVWGMLHGMPAHRQMHTPWYVLILLLTVLQMVRMNYFIATIRSQYRYMLGSEERGQQINQFFDAALPMGGVLSTLFIGLLLNNVSVPTTFSILTVLMVVIGVFNCIPTLWAGYVTVVTFVIFRPLYYSAISDYATKVFGFATFGRIYGTLICFSGVVNFAQSGLDALTNGPLEGDPTPVNAVSAGLGTMIGIASTAFVAVKSMRLCETWTNADEEGAESLLAEGTGGYGTSEETNRH</sequence>
<evidence type="ECO:0000313" key="7">
    <source>
        <dbReference type="EMBL" id="CAH0017634.1"/>
    </source>
</evidence>
<evidence type="ECO:0000256" key="2">
    <source>
        <dbReference type="ARBA" id="ARBA00022692"/>
    </source>
</evidence>
<feature type="transmembrane region" description="Helical" evidence="6">
    <location>
        <begin position="76"/>
        <end position="94"/>
    </location>
</feature>
<dbReference type="GO" id="GO:0022857">
    <property type="term" value="F:transmembrane transporter activity"/>
    <property type="evidence" value="ECO:0007669"/>
    <property type="project" value="InterPro"/>
</dbReference>
<feature type="transmembrane region" description="Helical" evidence="6">
    <location>
        <begin position="201"/>
        <end position="222"/>
    </location>
</feature>
<evidence type="ECO:0000256" key="3">
    <source>
        <dbReference type="ARBA" id="ARBA00022989"/>
    </source>
</evidence>
<protein>
    <recommendedName>
        <fullName evidence="9">Protein FMP42</fullName>
    </recommendedName>
</protein>
<evidence type="ECO:0000313" key="8">
    <source>
        <dbReference type="Proteomes" id="UP000696573"/>
    </source>
</evidence>
<dbReference type="Gene3D" id="1.20.1250.20">
    <property type="entry name" value="MFS general substrate transporter like domains"/>
    <property type="match status" value="1"/>
</dbReference>
<feature type="transmembrane region" description="Helical" evidence="6">
    <location>
        <begin position="565"/>
        <end position="584"/>
    </location>
</feature>
<evidence type="ECO:0000256" key="4">
    <source>
        <dbReference type="ARBA" id="ARBA00023136"/>
    </source>
</evidence>
<comment type="caution">
    <text evidence="7">The sequence shown here is derived from an EMBL/GenBank/DDBJ whole genome shotgun (WGS) entry which is preliminary data.</text>
</comment>
<dbReference type="AlphaFoldDB" id="A0A9N9YH47"/>
<feature type="transmembrane region" description="Helical" evidence="6">
    <location>
        <begin position="294"/>
        <end position="313"/>
    </location>
</feature>
<dbReference type="InterPro" id="IPR005828">
    <property type="entry name" value="MFS_sugar_transport-like"/>
</dbReference>
<dbReference type="OrthoDB" id="330047at2759"/>
<dbReference type="GO" id="GO:0000329">
    <property type="term" value="C:fungal-type vacuole membrane"/>
    <property type="evidence" value="ECO:0007669"/>
    <property type="project" value="TreeGrafter"/>
</dbReference>
<feature type="transmembrane region" description="Helical" evidence="6">
    <location>
        <begin position="228"/>
        <end position="248"/>
    </location>
</feature>
<comment type="subcellular location">
    <subcellularLocation>
        <location evidence="1">Membrane</location>
    </subcellularLocation>
</comment>
<accession>A0A9N9YH47</accession>
<feature type="transmembrane region" description="Helical" evidence="6">
    <location>
        <begin position="174"/>
        <end position="194"/>
    </location>
</feature>
<feature type="transmembrane region" description="Helical" evidence="6">
    <location>
        <begin position="260"/>
        <end position="282"/>
    </location>
</feature>
<dbReference type="InterPro" id="IPR036259">
    <property type="entry name" value="MFS_trans_sf"/>
</dbReference>
<dbReference type="EMBL" id="CABFNQ020000511">
    <property type="protein sequence ID" value="CAH0017634.1"/>
    <property type="molecule type" value="Genomic_DNA"/>
</dbReference>
<keyword evidence="2 6" id="KW-0812">Transmembrane</keyword>
<feature type="transmembrane region" description="Helical" evidence="6">
    <location>
        <begin position="403"/>
        <end position="422"/>
    </location>
</feature>
<keyword evidence="4 6" id="KW-0472">Membrane</keyword>
<feature type="transmembrane region" description="Helical" evidence="6">
    <location>
        <begin position="442"/>
        <end position="461"/>
    </location>
</feature>
<evidence type="ECO:0000256" key="5">
    <source>
        <dbReference type="SAM" id="MobiDB-lite"/>
    </source>
</evidence>
<feature type="transmembrane region" description="Helical" evidence="6">
    <location>
        <begin position="106"/>
        <end position="130"/>
    </location>
</feature>
<dbReference type="SUPFAM" id="SSF103473">
    <property type="entry name" value="MFS general substrate transporter"/>
    <property type="match status" value="1"/>
</dbReference>
<dbReference type="Pfam" id="PF00083">
    <property type="entry name" value="Sugar_tr"/>
    <property type="match status" value="1"/>
</dbReference>
<evidence type="ECO:0000256" key="1">
    <source>
        <dbReference type="ARBA" id="ARBA00004370"/>
    </source>
</evidence>
<organism evidence="7 8">
    <name type="scientific">Clonostachys rhizophaga</name>
    <dbReference type="NCBI Taxonomy" id="160324"/>
    <lineage>
        <taxon>Eukaryota</taxon>
        <taxon>Fungi</taxon>
        <taxon>Dikarya</taxon>
        <taxon>Ascomycota</taxon>
        <taxon>Pezizomycotina</taxon>
        <taxon>Sordariomycetes</taxon>
        <taxon>Hypocreomycetidae</taxon>
        <taxon>Hypocreales</taxon>
        <taxon>Bionectriaceae</taxon>
        <taxon>Clonostachys</taxon>
    </lineage>
</organism>
<dbReference type="PANTHER" id="PTHR20772:SF4">
    <property type="entry name" value="HYPOTHETICAL AMINO ACID TRANSPORTER (EUROFUNG)"/>
    <property type="match status" value="1"/>
</dbReference>
<reference evidence="7" key="1">
    <citation type="submission" date="2021-10" db="EMBL/GenBank/DDBJ databases">
        <authorList>
            <person name="Piombo E."/>
        </authorList>
    </citation>
    <scope>NUCLEOTIDE SEQUENCE</scope>
</reference>
<gene>
    <name evidence="7" type="ORF">CRHIZ90672A_00017752</name>
</gene>